<organism evidence="6 7">
    <name type="scientific">Albidiferax ferrireducens (strain ATCC BAA-621 / DSM 15236 / T118)</name>
    <name type="common">Rhodoferax ferrireducens</name>
    <dbReference type="NCBI Taxonomy" id="338969"/>
    <lineage>
        <taxon>Bacteria</taxon>
        <taxon>Pseudomonadati</taxon>
        <taxon>Pseudomonadota</taxon>
        <taxon>Betaproteobacteria</taxon>
        <taxon>Burkholderiales</taxon>
        <taxon>Comamonadaceae</taxon>
        <taxon>Rhodoferax</taxon>
    </lineage>
</organism>
<dbReference type="eggNOG" id="COG0583">
    <property type="taxonomic scope" value="Bacteria"/>
</dbReference>
<dbReference type="RefSeq" id="WP_011463231.1">
    <property type="nucleotide sequence ID" value="NC_007908.1"/>
</dbReference>
<dbReference type="CDD" id="cd08472">
    <property type="entry name" value="PBP2_CrgA_like_3"/>
    <property type="match status" value="1"/>
</dbReference>
<sequence length="306" mass="33680">MSFLDHMLVFSRVAELLSFTQAADSLGLPKASVSNAVQQLENRLGVRLLHRTTRKVVLTHDGQSFYERCKDALSDMDELQTMFQLQSSNALKGRIRLDMSTVVARQAVLPRLPDLLQQHPQLQIEISSTERRVDLVREGFDCVVRAGKVTEPGLIARPVGDLRMANCVSPGYMARFGVPHSLEDLAKHTLVHYTATLGAKVSGFECTQVGEEIAIPMQGPITVNNAEAYQAACLASLGIIQVPFVGVRELIAQGQLVEVLTGWTAPPMPLSLVYAHRRNLSTRVRVVMDWLHGVLVAYLDESGVGQ</sequence>
<name>Q21ZZ5_ALBFT</name>
<dbReference type="Gene3D" id="3.40.190.290">
    <property type="match status" value="1"/>
</dbReference>
<dbReference type="InterPro" id="IPR036388">
    <property type="entry name" value="WH-like_DNA-bd_sf"/>
</dbReference>
<dbReference type="SUPFAM" id="SSF46785">
    <property type="entry name" value="Winged helix' DNA-binding domain"/>
    <property type="match status" value="1"/>
</dbReference>
<dbReference type="EMBL" id="CP000267">
    <property type="protein sequence ID" value="ABD68658.1"/>
    <property type="molecule type" value="Genomic_DNA"/>
</dbReference>
<feature type="domain" description="HTH lysR-type" evidence="5">
    <location>
        <begin position="1"/>
        <end position="59"/>
    </location>
</feature>
<dbReference type="STRING" id="338969.Rfer_0910"/>
<dbReference type="InterPro" id="IPR058163">
    <property type="entry name" value="LysR-type_TF_proteobact-type"/>
</dbReference>
<dbReference type="PANTHER" id="PTHR30537">
    <property type="entry name" value="HTH-TYPE TRANSCRIPTIONAL REGULATOR"/>
    <property type="match status" value="1"/>
</dbReference>
<dbReference type="InterPro" id="IPR036390">
    <property type="entry name" value="WH_DNA-bd_sf"/>
</dbReference>
<keyword evidence="4" id="KW-0804">Transcription</keyword>
<evidence type="ECO:0000256" key="4">
    <source>
        <dbReference type="ARBA" id="ARBA00023163"/>
    </source>
</evidence>
<dbReference type="OrthoDB" id="9076738at2"/>
<dbReference type="GO" id="GO:0006351">
    <property type="term" value="P:DNA-templated transcription"/>
    <property type="evidence" value="ECO:0007669"/>
    <property type="project" value="TreeGrafter"/>
</dbReference>
<keyword evidence="3" id="KW-0238">DNA-binding</keyword>
<evidence type="ECO:0000313" key="6">
    <source>
        <dbReference type="EMBL" id="ABD68658.1"/>
    </source>
</evidence>
<dbReference type="SUPFAM" id="SSF53850">
    <property type="entry name" value="Periplasmic binding protein-like II"/>
    <property type="match status" value="1"/>
</dbReference>
<evidence type="ECO:0000256" key="1">
    <source>
        <dbReference type="ARBA" id="ARBA00009437"/>
    </source>
</evidence>
<evidence type="ECO:0000256" key="3">
    <source>
        <dbReference type="ARBA" id="ARBA00023125"/>
    </source>
</evidence>
<evidence type="ECO:0000256" key="2">
    <source>
        <dbReference type="ARBA" id="ARBA00023015"/>
    </source>
</evidence>
<dbReference type="InterPro" id="IPR005119">
    <property type="entry name" value="LysR_subst-bd"/>
</dbReference>
<proteinExistence type="inferred from homology"/>
<keyword evidence="7" id="KW-1185">Reference proteome</keyword>
<keyword evidence="2" id="KW-0805">Transcription regulation</keyword>
<reference evidence="7" key="1">
    <citation type="submission" date="2006-02" db="EMBL/GenBank/DDBJ databases">
        <title>Complete sequence of chromosome of Rhodoferax ferrireducens DSM 15236.</title>
        <authorList>
            <person name="Copeland A."/>
            <person name="Lucas S."/>
            <person name="Lapidus A."/>
            <person name="Barry K."/>
            <person name="Detter J.C."/>
            <person name="Glavina del Rio T."/>
            <person name="Hammon N."/>
            <person name="Israni S."/>
            <person name="Pitluck S."/>
            <person name="Brettin T."/>
            <person name="Bruce D."/>
            <person name="Han C."/>
            <person name="Tapia R."/>
            <person name="Gilna P."/>
            <person name="Kiss H."/>
            <person name="Schmutz J."/>
            <person name="Larimer F."/>
            <person name="Land M."/>
            <person name="Kyrpides N."/>
            <person name="Ivanova N."/>
            <person name="Richardson P."/>
        </authorList>
    </citation>
    <scope>NUCLEOTIDE SEQUENCE [LARGE SCALE GENOMIC DNA]</scope>
    <source>
        <strain evidence="7">ATCC BAA-621 / DSM 15236 / T118</strain>
    </source>
</reference>
<dbReference type="GO" id="GO:0003700">
    <property type="term" value="F:DNA-binding transcription factor activity"/>
    <property type="evidence" value="ECO:0007669"/>
    <property type="project" value="InterPro"/>
</dbReference>
<dbReference type="Gene3D" id="1.10.10.10">
    <property type="entry name" value="Winged helix-like DNA-binding domain superfamily/Winged helix DNA-binding domain"/>
    <property type="match status" value="1"/>
</dbReference>
<comment type="similarity">
    <text evidence="1">Belongs to the LysR transcriptional regulatory family.</text>
</comment>
<dbReference type="KEGG" id="rfr:Rfer_0910"/>
<dbReference type="Pfam" id="PF03466">
    <property type="entry name" value="LysR_substrate"/>
    <property type="match status" value="1"/>
</dbReference>
<dbReference type="GO" id="GO:0043565">
    <property type="term" value="F:sequence-specific DNA binding"/>
    <property type="evidence" value="ECO:0007669"/>
    <property type="project" value="TreeGrafter"/>
</dbReference>
<dbReference type="PROSITE" id="PS50931">
    <property type="entry name" value="HTH_LYSR"/>
    <property type="match status" value="1"/>
</dbReference>
<dbReference type="PANTHER" id="PTHR30537:SF72">
    <property type="entry name" value="LYSR FAMILY TRANSCRIPTIONAL REGULATOR"/>
    <property type="match status" value="1"/>
</dbReference>
<dbReference type="AlphaFoldDB" id="Q21ZZ5"/>
<evidence type="ECO:0000313" key="7">
    <source>
        <dbReference type="Proteomes" id="UP000008332"/>
    </source>
</evidence>
<dbReference type="HOGENOM" id="CLU_039613_16_3_4"/>
<dbReference type="FunFam" id="1.10.10.10:FF:000001">
    <property type="entry name" value="LysR family transcriptional regulator"/>
    <property type="match status" value="1"/>
</dbReference>
<dbReference type="Proteomes" id="UP000008332">
    <property type="component" value="Chromosome"/>
</dbReference>
<evidence type="ECO:0000259" key="5">
    <source>
        <dbReference type="PROSITE" id="PS50931"/>
    </source>
</evidence>
<gene>
    <name evidence="6" type="ordered locus">Rfer_0910</name>
</gene>
<dbReference type="Pfam" id="PF00126">
    <property type="entry name" value="HTH_1"/>
    <property type="match status" value="1"/>
</dbReference>
<dbReference type="FunFam" id="3.40.190.290:FF:000001">
    <property type="entry name" value="Transcriptional regulator, LysR family"/>
    <property type="match status" value="1"/>
</dbReference>
<accession>Q21ZZ5</accession>
<protein>
    <submittedName>
        <fullName evidence="6">Transcriptional regulator, LysR family</fullName>
    </submittedName>
</protein>
<dbReference type="InterPro" id="IPR000847">
    <property type="entry name" value="LysR_HTH_N"/>
</dbReference>